<sequence>MIRVVQAHFRVALCATILISTAISGTSAKPVETWTLEYKPYWFDTIKMLKEPLLEIFEIMNDFYIDGEYCPVSEDDDILGTGQSLERYEETLRRALIIHNQTLPYIAQNGNESQFNTWTEVGDVLSSYAKLIEQFYPSINSAISWLARMPSHNYLGSINVGIKEDILLCIIVDCRYFDKDENPLMQTEVDARSIVEFDDDAQQRFVDDIQLIRDKLELHENIINGLVDWEEGLDASSFDGFKVLFSESNGSKRALKSVVQALDAWIGCRAPTILSLWDSLKAFPNVVNIVEEMSRDF</sequence>
<accession>A0AAV9U0T4</accession>
<gene>
    <name evidence="2" type="ORF">TWF730_003829</name>
</gene>
<dbReference type="EMBL" id="JAVHNS010000016">
    <property type="protein sequence ID" value="KAK6333645.1"/>
    <property type="molecule type" value="Genomic_DNA"/>
</dbReference>
<name>A0AAV9U0T4_9PEZI</name>
<evidence type="ECO:0000313" key="2">
    <source>
        <dbReference type="EMBL" id="KAK6333645.1"/>
    </source>
</evidence>
<keyword evidence="3" id="KW-1185">Reference proteome</keyword>
<keyword evidence="1" id="KW-0732">Signal</keyword>
<proteinExistence type="predicted"/>
<reference evidence="2 3" key="1">
    <citation type="submission" date="2019-10" db="EMBL/GenBank/DDBJ databases">
        <authorList>
            <person name="Palmer J.M."/>
        </authorList>
    </citation>
    <scope>NUCLEOTIDE SEQUENCE [LARGE SCALE GENOMIC DNA]</scope>
    <source>
        <strain evidence="2 3">TWF730</strain>
    </source>
</reference>
<feature type="signal peptide" evidence="1">
    <location>
        <begin position="1"/>
        <end position="28"/>
    </location>
</feature>
<protein>
    <submittedName>
        <fullName evidence="2">Uncharacterized protein</fullName>
    </submittedName>
</protein>
<dbReference type="AlphaFoldDB" id="A0AAV9U0T4"/>
<evidence type="ECO:0000313" key="3">
    <source>
        <dbReference type="Proteomes" id="UP001373714"/>
    </source>
</evidence>
<evidence type="ECO:0000256" key="1">
    <source>
        <dbReference type="SAM" id="SignalP"/>
    </source>
</evidence>
<organism evidence="2 3">
    <name type="scientific">Orbilia blumenaviensis</name>
    <dbReference type="NCBI Taxonomy" id="1796055"/>
    <lineage>
        <taxon>Eukaryota</taxon>
        <taxon>Fungi</taxon>
        <taxon>Dikarya</taxon>
        <taxon>Ascomycota</taxon>
        <taxon>Pezizomycotina</taxon>
        <taxon>Orbiliomycetes</taxon>
        <taxon>Orbiliales</taxon>
        <taxon>Orbiliaceae</taxon>
        <taxon>Orbilia</taxon>
    </lineage>
</organism>
<comment type="caution">
    <text evidence="2">The sequence shown here is derived from an EMBL/GenBank/DDBJ whole genome shotgun (WGS) entry which is preliminary data.</text>
</comment>
<feature type="chain" id="PRO_5043328739" evidence="1">
    <location>
        <begin position="29"/>
        <end position="297"/>
    </location>
</feature>
<dbReference type="Proteomes" id="UP001373714">
    <property type="component" value="Unassembled WGS sequence"/>
</dbReference>